<organism evidence="2 3">
    <name type="scientific">Natrialba magadii (strain ATCC 43099 / DSM 3394 / CCM 3739 / CIP 104546 / IAM 13178 / JCM 8861 / NBRC 102185 / NCIMB 2190 / MS3)</name>
    <name type="common">Natronobacterium magadii</name>
    <dbReference type="NCBI Taxonomy" id="547559"/>
    <lineage>
        <taxon>Archaea</taxon>
        <taxon>Methanobacteriati</taxon>
        <taxon>Methanobacteriota</taxon>
        <taxon>Stenosarchaea group</taxon>
        <taxon>Halobacteria</taxon>
        <taxon>Halobacteriales</taxon>
        <taxon>Natrialbaceae</taxon>
        <taxon>Natrialba</taxon>
    </lineage>
</organism>
<feature type="region of interest" description="Disordered" evidence="1">
    <location>
        <begin position="46"/>
        <end position="65"/>
    </location>
</feature>
<dbReference type="AlphaFoldDB" id="D3SWC3"/>
<reference evidence="2 3" key="2">
    <citation type="journal article" date="2012" name="BMC Genomics">
        <title>A comparative genomics perspective on the genetic content of the alkaliphilic haloarchaeon Natrialba magadii ATCC 43099T.</title>
        <authorList>
            <person name="Siddaramappa S."/>
            <person name="Challacombe J.F."/>
            <person name="Decastro R.E."/>
            <person name="Pfeiffer F."/>
            <person name="Sastre D.E."/>
            <person name="Gimenez M.I."/>
            <person name="Paggi R.A."/>
            <person name="Detter J.C."/>
            <person name="Davenport K.W."/>
            <person name="Goodwin L.A."/>
            <person name="Kyrpides N."/>
            <person name="Tapia R."/>
            <person name="Pitluck S."/>
            <person name="Lucas S."/>
            <person name="Woyke T."/>
            <person name="Maupin-Furlow J.A."/>
        </authorList>
    </citation>
    <scope>NUCLEOTIDE SEQUENCE [LARGE SCALE GENOMIC DNA]</scope>
    <source>
        <strain evidence="3">ATCC 43099 / DSM 3394 / CCM 3739 / CIP 104546 / IAM 13178 / JCM 8861 / NBRC 102185 / NCIMB 2190 / MS3</strain>
    </source>
</reference>
<feature type="region of interest" description="Disordered" evidence="1">
    <location>
        <begin position="1"/>
        <end position="23"/>
    </location>
</feature>
<keyword evidence="3" id="KW-1185">Reference proteome</keyword>
<evidence type="ECO:0000256" key="1">
    <source>
        <dbReference type="SAM" id="MobiDB-lite"/>
    </source>
</evidence>
<gene>
    <name evidence="2" type="ordered locus">Nmag_0117</name>
</gene>
<evidence type="ECO:0000313" key="2">
    <source>
        <dbReference type="EMBL" id="ADD03715.1"/>
    </source>
</evidence>
<name>D3SWC3_NATMM</name>
<dbReference type="HOGENOM" id="CLU_2839453_0_0_2"/>
<feature type="compositionally biased region" description="Basic and acidic residues" evidence="1">
    <location>
        <begin position="11"/>
        <end position="21"/>
    </location>
</feature>
<proteinExistence type="predicted"/>
<evidence type="ECO:0000313" key="3">
    <source>
        <dbReference type="Proteomes" id="UP000001879"/>
    </source>
</evidence>
<dbReference type="Proteomes" id="UP000001879">
    <property type="component" value="Chromosome"/>
</dbReference>
<accession>D3SWC3</accession>
<dbReference type="KEGG" id="nmg:Nmag_0117"/>
<dbReference type="PaxDb" id="547559-Nmag_0117"/>
<dbReference type="STRING" id="547559.Nmag_0117"/>
<reference evidence="3" key="1">
    <citation type="submission" date="2010-02" db="EMBL/GenBank/DDBJ databases">
        <title>Complete sequence of chromosome of Natrialba magadii ATCC 43099.</title>
        <authorList>
            <consortium name="US DOE Joint Genome Institute"/>
            <person name="Lucas S."/>
            <person name="Copeland A."/>
            <person name="Lapidus A."/>
            <person name="Cheng J.-F."/>
            <person name="Bruce D."/>
            <person name="Goodwin L."/>
            <person name="Pitluck S."/>
            <person name="Davenport K."/>
            <person name="Saunders E."/>
            <person name="Detter J.C."/>
            <person name="Han C."/>
            <person name="Tapia R."/>
            <person name="Land M."/>
            <person name="Hauser L."/>
            <person name="Kyrpides N."/>
            <person name="Mikhailova N."/>
            <person name="De Castro R.E."/>
            <person name="Maupin-Furlow J.A."/>
            <person name="Woyke T."/>
        </authorList>
    </citation>
    <scope>NUCLEOTIDE SEQUENCE [LARGE SCALE GENOMIC DNA]</scope>
    <source>
        <strain evidence="3">ATCC 43099 / DSM 3394 / CCM 3739 / CIP 104546 / IAM 13178 / JCM 8861 / NBRC 102185 / NCIMB 2190 / MS3</strain>
    </source>
</reference>
<protein>
    <submittedName>
        <fullName evidence="2">Uncharacterized protein</fullName>
    </submittedName>
</protein>
<feature type="compositionally biased region" description="Basic and acidic residues" evidence="1">
    <location>
        <begin position="51"/>
        <end position="65"/>
    </location>
</feature>
<sequence>MTNVEDTEQAIGHRENRDPQVTDRVMNQHRTENVMSNPEVMKEFSSMTSKELMRADDLYPDRGSG</sequence>
<dbReference type="EMBL" id="CP001932">
    <property type="protein sequence ID" value="ADD03715.1"/>
    <property type="molecule type" value="Genomic_DNA"/>
</dbReference>